<name>A0A7S3MSI0_9CILI</name>
<gene>
    <name evidence="4" type="ORF">FSAL1345_LOCUS1525</name>
</gene>
<dbReference type="InterPro" id="IPR040372">
    <property type="entry name" value="YaeB-like"/>
</dbReference>
<dbReference type="AlphaFoldDB" id="A0A7S3MSI0"/>
<evidence type="ECO:0000256" key="2">
    <source>
        <dbReference type="ARBA" id="ARBA00033753"/>
    </source>
</evidence>
<reference evidence="4" key="1">
    <citation type="submission" date="2021-01" db="EMBL/GenBank/DDBJ databases">
        <authorList>
            <person name="Corre E."/>
            <person name="Pelletier E."/>
            <person name="Niang G."/>
            <person name="Scheremetjew M."/>
            <person name="Finn R."/>
            <person name="Kale V."/>
            <person name="Holt S."/>
            <person name="Cochrane G."/>
            <person name="Meng A."/>
            <person name="Brown T."/>
            <person name="Cohen L."/>
        </authorList>
    </citation>
    <scope>NUCLEOTIDE SEQUENCE</scope>
</reference>
<evidence type="ECO:0000259" key="3">
    <source>
        <dbReference type="PROSITE" id="PS51668"/>
    </source>
</evidence>
<dbReference type="InterPro" id="IPR036413">
    <property type="entry name" value="YaeB-like_sf"/>
</dbReference>
<dbReference type="Pfam" id="PF01980">
    <property type="entry name" value="TrmO_N"/>
    <property type="match status" value="1"/>
</dbReference>
<comment type="similarity">
    <text evidence="2">Belongs to the tRNA methyltransferase O family.</text>
</comment>
<dbReference type="Gene3D" id="2.40.30.70">
    <property type="entry name" value="YaeB-like"/>
    <property type="match status" value="1"/>
</dbReference>
<accession>A0A7S3MSI0</accession>
<protein>
    <recommendedName>
        <fullName evidence="3">TsaA-like domain-containing protein</fullName>
    </recommendedName>
</protein>
<dbReference type="PROSITE" id="PS51668">
    <property type="entry name" value="TSAA_2"/>
    <property type="match status" value="1"/>
</dbReference>
<proteinExistence type="inferred from homology"/>
<dbReference type="SUPFAM" id="SSF118196">
    <property type="entry name" value="YaeB-like"/>
    <property type="match status" value="1"/>
</dbReference>
<evidence type="ECO:0000313" key="4">
    <source>
        <dbReference type="EMBL" id="CAE0318256.1"/>
    </source>
</evidence>
<dbReference type="Gene3D" id="3.30.2310.10">
    <property type="entry name" value="YaeB-like"/>
    <property type="match status" value="1"/>
</dbReference>
<dbReference type="PANTHER" id="PTHR12818:SF0">
    <property type="entry name" value="TRNA (ADENINE(37)-N6)-METHYLTRANSFERASE"/>
    <property type="match status" value="1"/>
</dbReference>
<dbReference type="InterPro" id="IPR036414">
    <property type="entry name" value="YaeB_N_sf"/>
</dbReference>
<dbReference type="PANTHER" id="PTHR12818">
    <property type="entry name" value="TRNA (ADENINE(37)-N6)-METHYLTRANSFERASE"/>
    <property type="match status" value="1"/>
</dbReference>
<evidence type="ECO:0000256" key="1">
    <source>
        <dbReference type="ARBA" id="ARBA00022691"/>
    </source>
</evidence>
<sequence length="185" mass="20966">MGQKKGIFATRSPNRFNPIGMSVVVLESISHKTLHLTGVDLVEGTPVLDIKPYHTADCLQSFKVPAYLTQESYSVNFHPKCLEQLEEILNTNTLKFYTREDNLCEVIRSCLAQDPSTVHTKLKHPQRGLYAFALDSLEIAYVRDSQALTMEVVLVEVFSSEKPKMRSSQWLESTLLSLKKMGFEI</sequence>
<keyword evidence="1" id="KW-0949">S-adenosyl-L-methionine</keyword>
<dbReference type="EMBL" id="HBIF01001790">
    <property type="protein sequence ID" value="CAE0318256.1"/>
    <property type="molecule type" value="Transcribed_RNA"/>
</dbReference>
<feature type="domain" description="TsaA-like" evidence="3">
    <location>
        <begin position="1"/>
        <end position="62"/>
    </location>
</feature>
<organism evidence="4">
    <name type="scientific">Fabrea salina</name>
    <dbReference type="NCBI Taxonomy" id="342563"/>
    <lineage>
        <taxon>Eukaryota</taxon>
        <taxon>Sar</taxon>
        <taxon>Alveolata</taxon>
        <taxon>Ciliophora</taxon>
        <taxon>Postciliodesmatophora</taxon>
        <taxon>Heterotrichea</taxon>
        <taxon>Heterotrichida</taxon>
        <taxon>Fabreidae</taxon>
        <taxon>Fabrea</taxon>
    </lineage>
</organism>
<dbReference type="InterPro" id="IPR023370">
    <property type="entry name" value="TrmO-like_N"/>
</dbReference>